<sequence length="170" mass="19473">MACDFSPICRILLLAAAICAIRVCSASASAVPVLRARLVQLRARQEAMNVNIELSRYQMETAQELMNRYKDLVEREQRGDTVPFREVVLAAKDAFEAQRKAAKERRLTRKALGEYLEQVRGLQAGLTRHQNLPIRFRQQAETELEQAKEMQKLYIRTFDSDELRGGPPPR</sequence>
<name>A0A0F7U7G3_NEOCL</name>
<reference evidence="2" key="1">
    <citation type="journal article" date="2015" name="PLoS ONE">
        <title>Comprehensive Evaluation of Toxoplasma gondii VEG and Neospora caninum LIV Genomes with Tachyzoite Stage Transcriptome and Proteome Defines Novel Transcript Features.</title>
        <authorList>
            <person name="Ramaprasad A."/>
            <person name="Mourier T."/>
            <person name="Naeem R."/>
            <person name="Malas T.B."/>
            <person name="Moussa E."/>
            <person name="Panigrahi A."/>
            <person name="Vermont S.J."/>
            <person name="Otto T.D."/>
            <person name="Wastling J."/>
            <person name="Pain A."/>
        </authorList>
    </citation>
    <scope>NUCLEOTIDE SEQUENCE</scope>
    <source>
        <strain evidence="2">Liverpool</strain>
    </source>
</reference>
<evidence type="ECO:0000313" key="2">
    <source>
        <dbReference type="EMBL" id="CEL64347.1"/>
    </source>
</evidence>
<protein>
    <submittedName>
        <fullName evidence="2">Uncharacterized protein</fullName>
    </submittedName>
</protein>
<evidence type="ECO:0000256" key="1">
    <source>
        <dbReference type="SAM" id="SignalP"/>
    </source>
</evidence>
<dbReference type="AlphaFoldDB" id="A0A0F7U7G3"/>
<feature type="chain" id="PRO_5002523010" evidence="1">
    <location>
        <begin position="29"/>
        <end position="170"/>
    </location>
</feature>
<keyword evidence="1" id="KW-0732">Signal</keyword>
<organism evidence="2">
    <name type="scientific">Neospora caninum (strain Liverpool)</name>
    <dbReference type="NCBI Taxonomy" id="572307"/>
    <lineage>
        <taxon>Eukaryota</taxon>
        <taxon>Sar</taxon>
        <taxon>Alveolata</taxon>
        <taxon>Apicomplexa</taxon>
        <taxon>Conoidasida</taxon>
        <taxon>Coccidia</taxon>
        <taxon>Eucoccidiorida</taxon>
        <taxon>Eimeriorina</taxon>
        <taxon>Sarcocystidae</taxon>
        <taxon>Neospora</taxon>
    </lineage>
</organism>
<dbReference type="EMBL" id="LN714475">
    <property type="protein sequence ID" value="CEL64347.1"/>
    <property type="molecule type" value="Genomic_DNA"/>
</dbReference>
<proteinExistence type="predicted"/>
<gene>
    <name evidence="2" type="ORF">BN1204_002495</name>
</gene>
<feature type="signal peptide" evidence="1">
    <location>
        <begin position="1"/>
        <end position="28"/>
    </location>
</feature>
<accession>A0A0F7U7G3</accession>